<evidence type="ECO:0000256" key="1">
    <source>
        <dbReference type="SAM" id="Phobius"/>
    </source>
</evidence>
<gene>
    <name evidence="2" type="ORF">GH723_06030</name>
</gene>
<evidence type="ECO:0000313" key="2">
    <source>
        <dbReference type="EMBL" id="QGG94703.1"/>
    </source>
</evidence>
<accession>A0A5Q2RG68</accession>
<dbReference type="EMBL" id="CP045851">
    <property type="protein sequence ID" value="QGG94703.1"/>
    <property type="molecule type" value="Genomic_DNA"/>
</dbReference>
<dbReference type="KEGG" id="atq:GH723_06030"/>
<evidence type="ECO:0008006" key="4">
    <source>
        <dbReference type="Google" id="ProtNLM"/>
    </source>
</evidence>
<feature type="transmembrane region" description="Helical" evidence="1">
    <location>
        <begin position="42"/>
        <end position="63"/>
    </location>
</feature>
<feature type="transmembrane region" description="Helical" evidence="1">
    <location>
        <begin position="159"/>
        <end position="182"/>
    </location>
</feature>
<dbReference type="Proteomes" id="UP000334019">
    <property type="component" value="Chromosome"/>
</dbReference>
<protein>
    <recommendedName>
        <fullName evidence="4">Bax inhibitor-1/YccA family protein</fullName>
    </recommendedName>
</protein>
<sequence>MRTMNPALNDSTFEKAAADWAPPSGQPHLVDDSERMTFSGTLTATAVCLTVLAAGAVVGWMSVEQDAAGNTSLPGWLFIALLGGLGIAILTIVKPPFARFTAPLYSGVQGLVVGAISAVYNIQYEGIVLQAVGLTAAVAAVMVFLYATRIIEVTQKLRMMIVAATAGIALFYLVGMVIRLFGGDIPLVHDTGTLGILFSLFVVGVAAFNLLLDFDLIENGVKAGAPPYMEWYAAFGLVVTLVWLYLEMLRLLAKLRER</sequence>
<dbReference type="Pfam" id="PF12811">
    <property type="entry name" value="BaxI_1"/>
    <property type="match status" value="1"/>
</dbReference>
<keyword evidence="1" id="KW-1133">Transmembrane helix</keyword>
<reference evidence="2 3" key="1">
    <citation type="submission" date="2019-11" db="EMBL/GenBank/DDBJ databases">
        <authorList>
            <person name="He Y."/>
        </authorList>
    </citation>
    <scope>NUCLEOTIDE SEQUENCE [LARGE SCALE GENOMIC DNA]</scope>
    <source>
        <strain evidence="2 3">SCSIO 58843</strain>
    </source>
</reference>
<feature type="transmembrane region" description="Helical" evidence="1">
    <location>
        <begin position="194"/>
        <end position="216"/>
    </location>
</feature>
<name>A0A5Q2RG68_9ACTN</name>
<dbReference type="PANTHER" id="PTHR41282">
    <property type="entry name" value="CONSERVED TRANSMEMBRANE PROTEIN-RELATED"/>
    <property type="match status" value="1"/>
</dbReference>
<dbReference type="AlphaFoldDB" id="A0A5Q2RG68"/>
<keyword evidence="1" id="KW-0472">Membrane</keyword>
<organism evidence="2 3">
    <name type="scientific">Actinomarinicola tropica</name>
    <dbReference type="NCBI Taxonomy" id="2789776"/>
    <lineage>
        <taxon>Bacteria</taxon>
        <taxon>Bacillati</taxon>
        <taxon>Actinomycetota</taxon>
        <taxon>Acidimicrobiia</taxon>
        <taxon>Acidimicrobiales</taxon>
        <taxon>Iamiaceae</taxon>
        <taxon>Actinomarinicola</taxon>
    </lineage>
</organism>
<keyword evidence="1" id="KW-0812">Transmembrane</keyword>
<feature type="transmembrane region" description="Helical" evidence="1">
    <location>
        <begin position="75"/>
        <end position="93"/>
    </location>
</feature>
<feature type="transmembrane region" description="Helical" evidence="1">
    <location>
        <begin position="228"/>
        <end position="246"/>
    </location>
</feature>
<proteinExistence type="predicted"/>
<dbReference type="InterPro" id="IPR010539">
    <property type="entry name" value="BaxI_1-like"/>
</dbReference>
<feature type="transmembrane region" description="Helical" evidence="1">
    <location>
        <begin position="126"/>
        <end position="147"/>
    </location>
</feature>
<dbReference type="PANTHER" id="PTHR41282:SF1">
    <property type="entry name" value="CONSERVED TRANSMEMBRANE PROTEIN-RELATED"/>
    <property type="match status" value="1"/>
</dbReference>
<dbReference type="PIRSF" id="PIRSF009160">
    <property type="entry name" value="UCP009160"/>
    <property type="match status" value="1"/>
</dbReference>
<keyword evidence="3" id="KW-1185">Reference proteome</keyword>
<evidence type="ECO:0000313" key="3">
    <source>
        <dbReference type="Proteomes" id="UP000334019"/>
    </source>
</evidence>
<feature type="transmembrane region" description="Helical" evidence="1">
    <location>
        <begin position="100"/>
        <end position="120"/>
    </location>
</feature>